<organism evidence="1 2">
    <name type="scientific">Candidatus Amulumruptor caecigallinarius</name>
    <dbReference type="NCBI Taxonomy" id="2109911"/>
    <lineage>
        <taxon>Bacteria</taxon>
        <taxon>Pseudomonadati</taxon>
        <taxon>Bacteroidota</taxon>
        <taxon>Bacteroidia</taxon>
        <taxon>Bacteroidales</taxon>
        <taxon>Muribaculaceae</taxon>
        <taxon>Candidatus Amulumruptor</taxon>
    </lineage>
</organism>
<dbReference type="AlphaFoldDB" id="A0A921EA83"/>
<comment type="caution">
    <text evidence="1">The sequence shown here is derived from an EMBL/GenBank/DDBJ whole genome shotgun (WGS) entry which is preliminary data.</text>
</comment>
<name>A0A921EA83_9BACT</name>
<evidence type="ECO:0000313" key="1">
    <source>
        <dbReference type="EMBL" id="HJE39918.1"/>
    </source>
</evidence>
<feature type="non-terminal residue" evidence="1">
    <location>
        <position position="1"/>
    </location>
</feature>
<accession>A0A921EA83</accession>
<dbReference type="Proteomes" id="UP000711407">
    <property type="component" value="Unassembled WGS sequence"/>
</dbReference>
<gene>
    <name evidence="1" type="ORF">K8V47_09205</name>
</gene>
<protein>
    <submittedName>
        <fullName evidence="1">Uncharacterized protein</fullName>
    </submittedName>
</protein>
<evidence type="ECO:0000313" key="2">
    <source>
        <dbReference type="Proteomes" id="UP000711407"/>
    </source>
</evidence>
<sequence>DPNTNTLASFLLGTWYNNFNMTSRSITFNEDGTYYGECISRVSRAQDIGTWEFKDNKITISYKVYENYDGEDDVYRGRGIYTINVMYDEYTSTLIFYESQGSVTPSNTPVPIMLYYIEGDEQSHYFKRLYSE</sequence>
<dbReference type="EMBL" id="DYXT01000048">
    <property type="protein sequence ID" value="HJE39918.1"/>
    <property type="molecule type" value="Genomic_DNA"/>
</dbReference>
<proteinExistence type="predicted"/>
<reference evidence="1" key="2">
    <citation type="submission" date="2021-09" db="EMBL/GenBank/DDBJ databases">
        <authorList>
            <person name="Gilroy R."/>
        </authorList>
    </citation>
    <scope>NUCLEOTIDE SEQUENCE</scope>
    <source>
        <strain evidence="1">4100</strain>
    </source>
</reference>
<reference evidence="1" key="1">
    <citation type="journal article" date="2021" name="PeerJ">
        <title>Extensive microbial diversity within the chicken gut microbiome revealed by metagenomics and culture.</title>
        <authorList>
            <person name="Gilroy R."/>
            <person name="Ravi A."/>
            <person name="Getino M."/>
            <person name="Pursley I."/>
            <person name="Horton D.L."/>
            <person name="Alikhan N.F."/>
            <person name="Baker D."/>
            <person name="Gharbi K."/>
            <person name="Hall N."/>
            <person name="Watson M."/>
            <person name="Adriaenssens E.M."/>
            <person name="Foster-Nyarko E."/>
            <person name="Jarju S."/>
            <person name="Secka A."/>
            <person name="Antonio M."/>
            <person name="Oren A."/>
            <person name="Chaudhuri R.R."/>
            <person name="La Ragione R."/>
            <person name="Hildebrand F."/>
            <person name="Pallen M.J."/>
        </authorList>
    </citation>
    <scope>NUCLEOTIDE SEQUENCE</scope>
    <source>
        <strain evidence="1">4100</strain>
    </source>
</reference>